<keyword evidence="3" id="KW-0408">Iron</keyword>
<reference evidence="5" key="2">
    <citation type="submission" date="2025-08" db="UniProtKB">
        <authorList>
            <consortium name="RefSeq"/>
        </authorList>
    </citation>
    <scope>IDENTIFICATION</scope>
    <source>
        <tissue evidence="5">Seedling</tissue>
    </source>
</reference>
<dbReference type="GeneID" id="107418285"/>
<dbReference type="InterPro" id="IPR001128">
    <property type="entry name" value="Cyt_P450"/>
</dbReference>
<keyword evidence="2" id="KW-0479">Metal-binding</keyword>
<evidence type="ECO:0000313" key="4">
    <source>
        <dbReference type="Proteomes" id="UP001652623"/>
    </source>
</evidence>
<name>A0ABM4A2I5_ZIZJJ</name>
<keyword evidence="5" id="KW-0503">Monooxygenase</keyword>
<proteinExistence type="inferred from homology"/>
<keyword evidence="4" id="KW-1185">Reference proteome</keyword>
<dbReference type="GO" id="GO:0004497">
    <property type="term" value="F:monooxygenase activity"/>
    <property type="evidence" value="ECO:0007669"/>
    <property type="project" value="UniProtKB-KW"/>
</dbReference>
<dbReference type="InterPro" id="IPR002401">
    <property type="entry name" value="Cyt_P450_E_grp-I"/>
</dbReference>
<evidence type="ECO:0000256" key="2">
    <source>
        <dbReference type="ARBA" id="ARBA00022723"/>
    </source>
</evidence>
<evidence type="ECO:0000256" key="1">
    <source>
        <dbReference type="ARBA" id="ARBA00010617"/>
    </source>
</evidence>
<gene>
    <name evidence="5" type="primary">LOC107418285</name>
</gene>
<dbReference type="RefSeq" id="XP_060670948.1">
    <property type="nucleotide sequence ID" value="XM_060814965.1"/>
</dbReference>
<dbReference type="Proteomes" id="UP001652623">
    <property type="component" value="Chromosome 2"/>
</dbReference>
<protein>
    <submittedName>
        <fullName evidence="5">Phenylacetaldehyde oxime monooxygenase CYP71AN24</fullName>
    </submittedName>
</protein>
<sequence length="295" mass="33358">MVINLSELLIATLSNTVLRCILGRKFQENDSRSLFGEISKRVMIRFGSFSFGVWRFLSLVEVGGSIGLIAKSKATFRELDVLLEPVIEEHKVRSSEEFSSDEKKDFMDILLQLQKDVLLDMEPTNVNIKAILLVSLCWMRIGLFQGNSNRSHEGSDTTSATVEWAMTELLKDESKMKKAQDEVRRVIGKKSTIEVNDICKMDYLKCVVKETLTENAKLGGYDIPSKTRVLINVWAIYRDGIDQKSLRQKDLSKTQLNIFQPENVEEVLDMNGVAGLTVYKKIPLLLAPFPYSPAA</sequence>
<accession>A0ABM4A2I5</accession>
<dbReference type="PANTHER" id="PTHR47955">
    <property type="entry name" value="CYTOCHROME P450 FAMILY 71 PROTEIN"/>
    <property type="match status" value="1"/>
</dbReference>
<dbReference type="Gene3D" id="1.10.630.10">
    <property type="entry name" value="Cytochrome P450"/>
    <property type="match status" value="1"/>
</dbReference>
<comment type="similarity">
    <text evidence="1">Belongs to the cytochrome P450 family.</text>
</comment>
<keyword evidence="5" id="KW-0560">Oxidoreductase</keyword>
<evidence type="ECO:0000313" key="5">
    <source>
        <dbReference type="RefSeq" id="XP_060670948.1"/>
    </source>
</evidence>
<dbReference type="Pfam" id="PF00067">
    <property type="entry name" value="p450"/>
    <property type="match status" value="1"/>
</dbReference>
<evidence type="ECO:0000256" key="3">
    <source>
        <dbReference type="ARBA" id="ARBA00023004"/>
    </source>
</evidence>
<dbReference type="SUPFAM" id="SSF48264">
    <property type="entry name" value="Cytochrome P450"/>
    <property type="match status" value="1"/>
</dbReference>
<dbReference type="InterPro" id="IPR036396">
    <property type="entry name" value="Cyt_P450_sf"/>
</dbReference>
<dbReference type="PRINTS" id="PR00463">
    <property type="entry name" value="EP450I"/>
</dbReference>
<dbReference type="PANTHER" id="PTHR47955:SF15">
    <property type="entry name" value="CYTOCHROME P450 71A2-LIKE"/>
    <property type="match status" value="1"/>
</dbReference>
<reference evidence="4" key="1">
    <citation type="submission" date="2025-05" db="UniProtKB">
        <authorList>
            <consortium name="RefSeq"/>
        </authorList>
    </citation>
    <scope>NUCLEOTIDE SEQUENCE [LARGE SCALE GENOMIC DNA]</scope>
</reference>
<organism evidence="4 5">
    <name type="scientific">Ziziphus jujuba</name>
    <name type="common">Chinese jujube</name>
    <name type="synonym">Ziziphus sativa</name>
    <dbReference type="NCBI Taxonomy" id="326968"/>
    <lineage>
        <taxon>Eukaryota</taxon>
        <taxon>Viridiplantae</taxon>
        <taxon>Streptophyta</taxon>
        <taxon>Embryophyta</taxon>
        <taxon>Tracheophyta</taxon>
        <taxon>Spermatophyta</taxon>
        <taxon>Magnoliopsida</taxon>
        <taxon>eudicotyledons</taxon>
        <taxon>Gunneridae</taxon>
        <taxon>Pentapetalae</taxon>
        <taxon>rosids</taxon>
        <taxon>fabids</taxon>
        <taxon>Rosales</taxon>
        <taxon>Rhamnaceae</taxon>
        <taxon>Paliureae</taxon>
        <taxon>Ziziphus</taxon>
    </lineage>
</organism>